<name>A0A3M9NJV8_9BACT</name>
<dbReference type="Pfam" id="PF00728">
    <property type="entry name" value="Glyco_hydro_20"/>
    <property type="match status" value="1"/>
</dbReference>
<dbReference type="PANTHER" id="PTHR22600:SF57">
    <property type="entry name" value="BETA-N-ACETYLHEXOSAMINIDASE"/>
    <property type="match status" value="1"/>
</dbReference>
<evidence type="ECO:0000256" key="4">
    <source>
        <dbReference type="ARBA" id="ARBA00022801"/>
    </source>
</evidence>
<dbReference type="AlphaFoldDB" id="A0A3M9NJV8"/>
<protein>
    <recommendedName>
        <fullName evidence="3">beta-N-acetylhexosaminidase</fullName>
        <ecNumber evidence="3">3.2.1.52</ecNumber>
    </recommendedName>
</protein>
<dbReference type="GO" id="GO:0030203">
    <property type="term" value="P:glycosaminoglycan metabolic process"/>
    <property type="evidence" value="ECO:0007669"/>
    <property type="project" value="TreeGrafter"/>
</dbReference>
<organism evidence="9 10">
    <name type="scientific">Hanamia caeni</name>
    <dbReference type="NCBI Taxonomy" id="2294116"/>
    <lineage>
        <taxon>Bacteria</taxon>
        <taxon>Pseudomonadati</taxon>
        <taxon>Bacteroidota</taxon>
        <taxon>Chitinophagia</taxon>
        <taxon>Chitinophagales</taxon>
        <taxon>Chitinophagaceae</taxon>
        <taxon>Hanamia</taxon>
    </lineage>
</organism>
<dbReference type="SUPFAM" id="SSF55545">
    <property type="entry name" value="beta-N-acetylhexosaminidase-like domain"/>
    <property type="match status" value="1"/>
</dbReference>
<gene>
    <name evidence="9" type="ORF">EFY79_07095</name>
</gene>
<dbReference type="SUPFAM" id="SSF51445">
    <property type="entry name" value="(Trans)glycosidases"/>
    <property type="match status" value="1"/>
</dbReference>
<evidence type="ECO:0000256" key="1">
    <source>
        <dbReference type="ARBA" id="ARBA00001231"/>
    </source>
</evidence>
<evidence type="ECO:0000259" key="7">
    <source>
        <dbReference type="Pfam" id="PF00728"/>
    </source>
</evidence>
<keyword evidence="5" id="KW-0326">Glycosidase</keyword>
<reference evidence="9 10" key="1">
    <citation type="submission" date="2018-11" db="EMBL/GenBank/DDBJ databases">
        <title>Draft genome sequence of Ferruginibacter sp. BO-59.</title>
        <authorList>
            <person name="Im W.T."/>
        </authorList>
    </citation>
    <scope>NUCLEOTIDE SEQUENCE [LARGE SCALE GENOMIC DNA]</scope>
    <source>
        <strain evidence="9 10">BO-59</strain>
    </source>
</reference>
<feature type="active site" description="Proton donor" evidence="6">
    <location>
        <position position="297"/>
    </location>
</feature>
<dbReference type="EC" id="3.2.1.52" evidence="3"/>
<dbReference type="InterPro" id="IPR025705">
    <property type="entry name" value="Beta_hexosaminidase_sua/sub"/>
</dbReference>
<dbReference type="InterPro" id="IPR015883">
    <property type="entry name" value="Glyco_hydro_20_cat"/>
</dbReference>
<dbReference type="Gene3D" id="3.20.20.80">
    <property type="entry name" value="Glycosidases"/>
    <property type="match status" value="1"/>
</dbReference>
<evidence type="ECO:0000313" key="10">
    <source>
        <dbReference type="Proteomes" id="UP000267223"/>
    </source>
</evidence>
<comment type="catalytic activity">
    <reaction evidence="1">
        <text>Hydrolysis of terminal non-reducing N-acetyl-D-hexosamine residues in N-acetyl-beta-D-hexosaminides.</text>
        <dbReference type="EC" id="3.2.1.52"/>
    </reaction>
</comment>
<dbReference type="GO" id="GO:0016020">
    <property type="term" value="C:membrane"/>
    <property type="evidence" value="ECO:0007669"/>
    <property type="project" value="TreeGrafter"/>
</dbReference>
<evidence type="ECO:0000256" key="5">
    <source>
        <dbReference type="ARBA" id="ARBA00023295"/>
    </source>
</evidence>
<dbReference type="InterPro" id="IPR015882">
    <property type="entry name" value="HEX_bac_N"/>
</dbReference>
<dbReference type="GO" id="GO:0004563">
    <property type="term" value="F:beta-N-acetylhexosaminidase activity"/>
    <property type="evidence" value="ECO:0007669"/>
    <property type="project" value="UniProtKB-EC"/>
</dbReference>
<comment type="caution">
    <text evidence="9">The sequence shown here is derived from an EMBL/GenBank/DDBJ whole genome shotgun (WGS) entry which is preliminary data.</text>
</comment>
<dbReference type="PRINTS" id="PR00738">
    <property type="entry name" value="GLHYDRLASE20"/>
</dbReference>
<feature type="domain" description="Beta-hexosaminidase bacterial type N-terminal" evidence="8">
    <location>
        <begin position="30"/>
        <end position="155"/>
    </location>
</feature>
<evidence type="ECO:0000259" key="8">
    <source>
        <dbReference type="Pfam" id="PF02838"/>
    </source>
</evidence>
<dbReference type="PANTHER" id="PTHR22600">
    <property type="entry name" value="BETA-HEXOSAMINIDASE"/>
    <property type="match status" value="1"/>
</dbReference>
<dbReference type="RefSeq" id="WP_123119979.1">
    <property type="nucleotide sequence ID" value="NZ_RJJR01000004.1"/>
</dbReference>
<keyword evidence="10" id="KW-1185">Reference proteome</keyword>
<keyword evidence="4" id="KW-0378">Hydrolase</keyword>
<proteinExistence type="inferred from homology"/>
<dbReference type="EMBL" id="RJJR01000004">
    <property type="protein sequence ID" value="RNI37991.1"/>
    <property type="molecule type" value="Genomic_DNA"/>
</dbReference>
<evidence type="ECO:0000256" key="2">
    <source>
        <dbReference type="ARBA" id="ARBA00006285"/>
    </source>
</evidence>
<dbReference type="InterPro" id="IPR029018">
    <property type="entry name" value="Hex-like_dom2"/>
</dbReference>
<feature type="domain" description="Glycoside hydrolase family 20 catalytic" evidence="7">
    <location>
        <begin position="158"/>
        <end position="261"/>
    </location>
</feature>
<dbReference type="OrthoDB" id="726159at2"/>
<evidence type="ECO:0000256" key="6">
    <source>
        <dbReference type="PIRSR" id="PIRSR625705-1"/>
    </source>
</evidence>
<accession>A0A3M9NJV8</accession>
<sequence length="666" mass="77615">MMPDRRNIIIPKIFFLIFAFSFLAFKVQSQPALIPLPQSVEWEKNDFSLHQCKAILITEDALLKPAQYLQQMLSGYKINVRIDFSVPEKDGPFIELKLGNVMAPSSVMEAYELHVLQEKIVLTANTTHGIFNGLQTLRQLISKNKTIAGCEIKDWPSFQWRGYMVDVGRNYQSMHLLKQQIDMMSRYKLNVFHFHPTEDIAWRIAIKKYPQLIEAKNMIRDKGKFYSEKEIKELIQYCRDRFITFVPEIDMPGHSAAFTRAFGFNMQSEKGFAIIKEIVSDFCDTYNVPYFHIGADEVKFTNENFIPEITDLIHHHGKQTIGWYPGGNYDDSTIRQMWESGGMDNPRSRYIDSRSLYLNHMDPEESVVSIFERQLCDTTHGDKKKLGGEICLWNDRRAGNENDLLRMNPVYPSMLAFAERSWRGGGFSGVVVNIGTDSQRVKTFKEFENRLINHKHLYFENLPFPYVRQSDLHWELFGPFENDGDLKKSFWPEEKNISLNDSISDLQVSGATIYLRHWWYPVHTSWIKNPKENTTWYAYTKIYRDTEEVGNMWIGFNDLSRSTATDYPDRGTWDNRQSEIWLNGNIIPPPEWKNAGKQGNSEVPLTDEGYSYRKPTKVNFKEGWNTILVKLPVKTFKGKDWQNPVKWMFTAVPVKKGSGVNWDADY</sequence>
<evidence type="ECO:0000313" key="9">
    <source>
        <dbReference type="EMBL" id="RNI37991.1"/>
    </source>
</evidence>
<evidence type="ECO:0000256" key="3">
    <source>
        <dbReference type="ARBA" id="ARBA00012663"/>
    </source>
</evidence>
<dbReference type="Gene3D" id="3.30.379.10">
    <property type="entry name" value="Chitobiase/beta-hexosaminidase domain 2-like"/>
    <property type="match status" value="1"/>
</dbReference>
<dbReference type="InterPro" id="IPR017853">
    <property type="entry name" value="GH"/>
</dbReference>
<comment type="similarity">
    <text evidence="2">Belongs to the glycosyl hydrolase 20 family.</text>
</comment>
<dbReference type="GO" id="GO:0005975">
    <property type="term" value="P:carbohydrate metabolic process"/>
    <property type="evidence" value="ECO:0007669"/>
    <property type="project" value="InterPro"/>
</dbReference>
<dbReference type="Proteomes" id="UP000267223">
    <property type="component" value="Unassembled WGS sequence"/>
</dbReference>
<dbReference type="Pfam" id="PF02838">
    <property type="entry name" value="Glyco_hydro_20b"/>
    <property type="match status" value="1"/>
</dbReference>